<proteinExistence type="predicted"/>
<dbReference type="Proteomes" id="UP001292094">
    <property type="component" value="Unassembled WGS sequence"/>
</dbReference>
<reference evidence="2" key="1">
    <citation type="submission" date="2023-11" db="EMBL/GenBank/DDBJ databases">
        <title>Genome assemblies of two species of porcelain crab, Petrolisthes cinctipes and Petrolisthes manimaculis (Anomura: Porcellanidae).</title>
        <authorList>
            <person name="Angst P."/>
        </authorList>
    </citation>
    <scope>NUCLEOTIDE SEQUENCE</scope>
    <source>
        <strain evidence="2">PB745_02</strain>
        <tissue evidence="2">Gill</tissue>
    </source>
</reference>
<keyword evidence="3" id="KW-1185">Reference proteome</keyword>
<comment type="caution">
    <text evidence="2">The sequence shown here is derived from an EMBL/GenBank/DDBJ whole genome shotgun (WGS) entry which is preliminary data.</text>
</comment>
<protein>
    <submittedName>
        <fullName evidence="2">Uncharacterized protein</fullName>
    </submittedName>
</protein>
<evidence type="ECO:0000256" key="1">
    <source>
        <dbReference type="SAM" id="MobiDB-lite"/>
    </source>
</evidence>
<evidence type="ECO:0000313" key="2">
    <source>
        <dbReference type="EMBL" id="KAK4305895.1"/>
    </source>
</evidence>
<gene>
    <name evidence="2" type="ORF">Pmani_022247</name>
</gene>
<evidence type="ECO:0000313" key="3">
    <source>
        <dbReference type="Proteomes" id="UP001292094"/>
    </source>
</evidence>
<organism evidence="2 3">
    <name type="scientific">Petrolisthes manimaculis</name>
    <dbReference type="NCBI Taxonomy" id="1843537"/>
    <lineage>
        <taxon>Eukaryota</taxon>
        <taxon>Metazoa</taxon>
        <taxon>Ecdysozoa</taxon>
        <taxon>Arthropoda</taxon>
        <taxon>Crustacea</taxon>
        <taxon>Multicrustacea</taxon>
        <taxon>Malacostraca</taxon>
        <taxon>Eumalacostraca</taxon>
        <taxon>Eucarida</taxon>
        <taxon>Decapoda</taxon>
        <taxon>Pleocyemata</taxon>
        <taxon>Anomura</taxon>
        <taxon>Galatheoidea</taxon>
        <taxon>Porcellanidae</taxon>
        <taxon>Petrolisthes</taxon>
    </lineage>
</organism>
<accession>A0AAE1PC42</accession>
<name>A0AAE1PC42_9EUCA</name>
<dbReference type="AlphaFoldDB" id="A0AAE1PC42"/>
<sequence length="98" mass="10226">MEHDYIQSCQSAGRGDGGGSPDKAKPRLEKLDKCQRCSSLAVTNAARHGFQKALLSLAWASGDGGRNGGTGERNVVWCWGLGSTPDYTVLDSADGVGA</sequence>
<feature type="region of interest" description="Disordered" evidence="1">
    <location>
        <begin position="1"/>
        <end position="26"/>
    </location>
</feature>
<dbReference type="EMBL" id="JAWZYT010002215">
    <property type="protein sequence ID" value="KAK4305895.1"/>
    <property type="molecule type" value="Genomic_DNA"/>
</dbReference>